<dbReference type="InterPro" id="IPR007227">
    <property type="entry name" value="Cell_shape_determining_MreD"/>
</dbReference>
<evidence type="ECO:0000256" key="6">
    <source>
        <dbReference type="ARBA" id="ARBA00023136"/>
    </source>
</evidence>
<keyword evidence="2" id="KW-1003">Cell membrane</keyword>
<evidence type="ECO:0000313" key="8">
    <source>
        <dbReference type="EMBL" id="VAW78710.1"/>
    </source>
</evidence>
<dbReference type="GO" id="GO:0008360">
    <property type="term" value="P:regulation of cell shape"/>
    <property type="evidence" value="ECO:0007669"/>
    <property type="project" value="UniProtKB-KW"/>
</dbReference>
<name>A0A3B0YPV1_9ZZZZ</name>
<comment type="subcellular location">
    <subcellularLocation>
        <location evidence="1">Cell membrane</location>
        <topology evidence="1">Multi-pass membrane protein</topology>
    </subcellularLocation>
</comment>
<evidence type="ECO:0000256" key="1">
    <source>
        <dbReference type="ARBA" id="ARBA00004651"/>
    </source>
</evidence>
<organism evidence="8">
    <name type="scientific">hydrothermal vent metagenome</name>
    <dbReference type="NCBI Taxonomy" id="652676"/>
    <lineage>
        <taxon>unclassified sequences</taxon>
        <taxon>metagenomes</taxon>
        <taxon>ecological metagenomes</taxon>
    </lineage>
</organism>
<reference evidence="8" key="1">
    <citation type="submission" date="2018-06" db="EMBL/GenBank/DDBJ databases">
        <authorList>
            <person name="Zhirakovskaya E."/>
        </authorList>
    </citation>
    <scope>NUCLEOTIDE SEQUENCE</scope>
</reference>
<accession>A0A3B0YPV1</accession>
<dbReference type="InterPro" id="IPR026034">
    <property type="entry name" value="MreD_proteobac"/>
</dbReference>
<evidence type="ECO:0000256" key="5">
    <source>
        <dbReference type="ARBA" id="ARBA00022989"/>
    </source>
</evidence>
<feature type="transmembrane region" description="Helical" evidence="7">
    <location>
        <begin position="43"/>
        <end position="68"/>
    </location>
</feature>
<dbReference type="PIRSF" id="PIRSF018472">
    <property type="entry name" value="MreD_proteobac"/>
    <property type="match status" value="1"/>
</dbReference>
<dbReference type="AlphaFoldDB" id="A0A3B0YPV1"/>
<keyword evidence="5 7" id="KW-1133">Transmembrane helix</keyword>
<evidence type="ECO:0000256" key="7">
    <source>
        <dbReference type="SAM" id="Phobius"/>
    </source>
</evidence>
<keyword evidence="6 7" id="KW-0472">Membrane</keyword>
<dbReference type="PANTHER" id="PTHR37484:SF1">
    <property type="entry name" value="ROD SHAPE-DETERMINING PROTEIN MRED"/>
    <property type="match status" value="1"/>
</dbReference>
<feature type="transmembrane region" description="Helical" evidence="7">
    <location>
        <begin position="74"/>
        <end position="92"/>
    </location>
</feature>
<evidence type="ECO:0000256" key="3">
    <source>
        <dbReference type="ARBA" id="ARBA00022692"/>
    </source>
</evidence>
<sequence>MPINSHKNGRIIILMTFIIALSLSLLKIAGLSDYNPPWAMMVVIYWCLAIPNRVGIGTAWLVGLFVGFPGTSLLGVHALAFTITAYITLSLYQRIRISPPFQQAITIFCLLLLYSLLIHWFDGFSAENQDRTFTREFFYPALVGFILWPLLFFILRGLRRRFKIS</sequence>
<keyword evidence="4" id="KW-0133">Cell shape</keyword>
<gene>
    <name evidence="8" type="ORF">MNBD_GAMMA12-3212</name>
</gene>
<dbReference type="EMBL" id="UOFL01000162">
    <property type="protein sequence ID" value="VAW78710.1"/>
    <property type="molecule type" value="Genomic_DNA"/>
</dbReference>
<dbReference type="NCBIfam" id="TIGR03426">
    <property type="entry name" value="shape_MreD"/>
    <property type="match status" value="1"/>
</dbReference>
<feature type="transmembrane region" description="Helical" evidence="7">
    <location>
        <begin position="137"/>
        <end position="155"/>
    </location>
</feature>
<evidence type="ECO:0000256" key="2">
    <source>
        <dbReference type="ARBA" id="ARBA00022475"/>
    </source>
</evidence>
<dbReference type="PANTHER" id="PTHR37484">
    <property type="entry name" value="ROD SHAPE-DETERMINING PROTEIN MRED"/>
    <property type="match status" value="1"/>
</dbReference>
<keyword evidence="3 7" id="KW-0812">Transmembrane</keyword>
<dbReference type="GO" id="GO:0005886">
    <property type="term" value="C:plasma membrane"/>
    <property type="evidence" value="ECO:0007669"/>
    <property type="project" value="UniProtKB-SubCell"/>
</dbReference>
<protein>
    <recommendedName>
        <fullName evidence="9">Rod shape-determining protein MreD</fullName>
    </recommendedName>
</protein>
<evidence type="ECO:0000256" key="4">
    <source>
        <dbReference type="ARBA" id="ARBA00022960"/>
    </source>
</evidence>
<proteinExistence type="predicted"/>
<evidence type="ECO:0008006" key="9">
    <source>
        <dbReference type="Google" id="ProtNLM"/>
    </source>
</evidence>
<feature type="transmembrane region" description="Helical" evidence="7">
    <location>
        <begin position="104"/>
        <end position="121"/>
    </location>
</feature>
<dbReference type="Pfam" id="PF04093">
    <property type="entry name" value="MreD"/>
    <property type="match status" value="1"/>
</dbReference>
<feature type="transmembrane region" description="Helical" evidence="7">
    <location>
        <begin position="12"/>
        <end position="31"/>
    </location>
</feature>